<geneLocation type="plasmid" evidence="2">
    <name>pcba1112-01</name>
</geneLocation>
<reference evidence="1 2" key="1">
    <citation type="submission" date="2018-07" db="EMBL/GenBank/DDBJ databases">
        <title>Genome sequences of Haloplanus sp. CBA1112.</title>
        <authorList>
            <person name="Kim Y.B."/>
            <person name="Roh S.W."/>
        </authorList>
    </citation>
    <scope>NUCLEOTIDE SEQUENCE [LARGE SCALE GENOMIC DNA]</scope>
    <source>
        <strain evidence="1 2">CBA1112</strain>
        <plasmid evidence="2">pcba1112-01</plasmid>
    </source>
</reference>
<dbReference type="KEGG" id="haq:DU484_00705"/>
<evidence type="ECO:0000313" key="1">
    <source>
        <dbReference type="EMBL" id="AXG08479.1"/>
    </source>
</evidence>
<accession>A0A345E8F7</accession>
<name>A0A345E8F7_9EURY</name>
<sequence>MFVEEPSESNFEALWNEQVLASASEWFPSTARSLWSGTLEDLAVFFDEIRTSGQYDDSWAQRVSWGQVIPELYSRGRDGPIVSQQARNGLRKFGIDPASDFDEVVDQLTSFEEFYRDISGHVTASTTKPIPIYEEIDQLFALVTTATQEDISAEASGPRDELYSALRGYPASSATDRGPIEIDFEAATPAIDGHIAARRNDAYADLETDHWAGGHYETWKWDFAAYIANDVANAYQLTDLSADEIEPFFDAFWTNSDEYTDTDMLSTPVPQYLLGRWGVVQLGDFRETCEEDPERAAAVLSMLFSEDEHLVDRLEQFYEFAASDNVSDGNLLRIASTLLMGVYPDDYVNFQYQRFETFFSNCSNAESLETGFDARQYYRIVLACRDLRDAMQSELPDASMLDVHTLIRLYQDFRDDSE</sequence>
<dbReference type="AlphaFoldDB" id="A0A345E8F7"/>
<gene>
    <name evidence="1" type="ORF">DU484_00705</name>
</gene>
<dbReference type="EMBL" id="CP031147">
    <property type="protein sequence ID" value="AXG08479.1"/>
    <property type="molecule type" value="Genomic_DNA"/>
</dbReference>
<protein>
    <submittedName>
        <fullName evidence="1">Uncharacterized protein</fullName>
    </submittedName>
</protein>
<proteinExistence type="predicted"/>
<dbReference type="Proteomes" id="UP000252985">
    <property type="component" value="Plasmid pCBA1112-01"/>
</dbReference>
<evidence type="ECO:0000313" key="2">
    <source>
        <dbReference type="Proteomes" id="UP000252985"/>
    </source>
</evidence>
<keyword evidence="1" id="KW-0614">Plasmid</keyword>
<organism evidence="1 2">
    <name type="scientific">Haloplanus rubicundus</name>
    <dbReference type="NCBI Taxonomy" id="1547898"/>
    <lineage>
        <taxon>Archaea</taxon>
        <taxon>Methanobacteriati</taxon>
        <taxon>Methanobacteriota</taxon>
        <taxon>Stenosarchaea group</taxon>
        <taxon>Halobacteria</taxon>
        <taxon>Halobacteriales</taxon>
        <taxon>Haloferacaceae</taxon>
        <taxon>Haloplanus</taxon>
    </lineage>
</organism>